<evidence type="ECO:0000256" key="1">
    <source>
        <dbReference type="SAM" id="MobiDB-lite"/>
    </source>
</evidence>
<protein>
    <submittedName>
        <fullName evidence="2">Uncharacterized protein</fullName>
    </submittedName>
</protein>
<dbReference type="EMBL" id="CM003107">
    <property type="protein sequence ID" value="KUI73485.1"/>
    <property type="molecule type" value="Genomic_DNA"/>
</dbReference>
<dbReference type="OrthoDB" id="5419928at2759"/>
<sequence length="277" mass="31555">MTLNINDIANISDSAVDEILNLYRCRDGNVTIPVDGWQTRSKCERDNLAQKLTARNAAQVARLDINDLLELEVRGRNFADYADAAKRRLAQHGQRTVELMQDPRQQSALTTWMEYLNFEYWWYDQYVAALAKLRPTYDDAWRALQKSGVLHPSETRASLNKFTLVCRQTGNTQQAIVSSYLKESKAYDWMKLKMDRQAMLLEWAVCQVPLIDVPPAKEGIKGRLQAQEVCTHCRHKGIETAASSPSVGAPESLHGTSWRPYERSRAHVKQASRQTTA</sequence>
<keyword evidence="3" id="KW-1185">Reference proteome</keyword>
<dbReference type="AlphaFoldDB" id="A0A194WBH9"/>
<organism evidence="2 3">
    <name type="scientific">Cytospora mali</name>
    <name type="common">Apple Valsa canker fungus</name>
    <name type="synonym">Valsa mali</name>
    <dbReference type="NCBI Taxonomy" id="578113"/>
    <lineage>
        <taxon>Eukaryota</taxon>
        <taxon>Fungi</taxon>
        <taxon>Dikarya</taxon>
        <taxon>Ascomycota</taxon>
        <taxon>Pezizomycotina</taxon>
        <taxon>Sordariomycetes</taxon>
        <taxon>Sordariomycetidae</taxon>
        <taxon>Diaporthales</taxon>
        <taxon>Cytosporaceae</taxon>
        <taxon>Cytospora</taxon>
    </lineage>
</organism>
<feature type="region of interest" description="Disordered" evidence="1">
    <location>
        <begin position="241"/>
        <end position="277"/>
    </location>
</feature>
<gene>
    <name evidence="2" type="ORF">VM1G_08918</name>
</gene>
<proteinExistence type="predicted"/>
<evidence type="ECO:0000313" key="2">
    <source>
        <dbReference type="EMBL" id="KUI73485.1"/>
    </source>
</evidence>
<reference evidence="2" key="1">
    <citation type="submission" date="2014-12" db="EMBL/GenBank/DDBJ databases">
        <title>Genome Sequence of Valsa Canker Pathogens Uncovers a Specific Adaption of Colonization on Woody Bark.</title>
        <authorList>
            <person name="Yin Z."/>
            <person name="Liu H."/>
            <person name="Gao X."/>
            <person name="Li Z."/>
            <person name="Song N."/>
            <person name="Ke X."/>
            <person name="Dai Q."/>
            <person name="Wu Y."/>
            <person name="Sun Y."/>
            <person name="Xu J.-R."/>
            <person name="Kang Z.K."/>
            <person name="Wang L."/>
            <person name="Huang L."/>
        </authorList>
    </citation>
    <scope>NUCLEOTIDE SEQUENCE [LARGE SCALE GENOMIC DNA]</scope>
    <source>
        <strain evidence="2">03-8</strain>
    </source>
</reference>
<evidence type="ECO:0000313" key="3">
    <source>
        <dbReference type="Proteomes" id="UP000078559"/>
    </source>
</evidence>
<accession>A0A194WBH9</accession>
<dbReference type="Proteomes" id="UP000078559">
    <property type="component" value="Chromosome 10"/>
</dbReference>
<name>A0A194WBH9_CYTMA</name>